<dbReference type="AlphaFoldDB" id="A0A6I2L6G1"/>
<comment type="caution">
    <text evidence="5">The sequence shown here is derived from an EMBL/GenBank/DDBJ whole genome shotgun (WGS) entry which is preliminary data.</text>
</comment>
<dbReference type="SMART" id="SM00342">
    <property type="entry name" value="HTH_ARAC"/>
    <property type="match status" value="1"/>
</dbReference>
<dbReference type="GO" id="GO:0043565">
    <property type="term" value="F:sequence-specific DNA binding"/>
    <property type="evidence" value="ECO:0007669"/>
    <property type="project" value="InterPro"/>
</dbReference>
<protein>
    <submittedName>
        <fullName evidence="5">Helix-turn-helix domain-containing protein</fullName>
    </submittedName>
</protein>
<dbReference type="Proteomes" id="UP000433309">
    <property type="component" value="Unassembled WGS sequence"/>
</dbReference>
<keyword evidence="6" id="KW-1185">Reference proteome</keyword>
<gene>
    <name evidence="5" type="ORF">GJ699_19870</name>
</gene>
<evidence type="ECO:0000256" key="3">
    <source>
        <dbReference type="ARBA" id="ARBA00023163"/>
    </source>
</evidence>
<keyword evidence="1" id="KW-0805">Transcription regulation</keyword>
<dbReference type="Gene3D" id="1.10.10.60">
    <property type="entry name" value="Homeodomain-like"/>
    <property type="match status" value="1"/>
</dbReference>
<proteinExistence type="predicted"/>
<dbReference type="Pfam" id="PF12833">
    <property type="entry name" value="HTH_18"/>
    <property type="match status" value="1"/>
</dbReference>
<dbReference type="EMBL" id="WKJK01000010">
    <property type="protein sequence ID" value="MRW92256.1"/>
    <property type="molecule type" value="Genomic_DNA"/>
</dbReference>
<dbReference type="GO" id="GO:0003700">
    <property type="term" value="F:DNA-binding transcription factor activity"/>
    <property type="evidence" value="ECO:0007669"/>
    <property type="project" value="InterPro"/>
</dbReference>
<dbReference type="InterPro" id="IPR009057">
    <property type="entry name" value="Homeodomain-like_sf"/>
</dbReference>
<dbReference type="PANTHER" id="PTHR46796">
    <property type="entry name" value="HTH-TYPE TRANSCRIPTIONAL ACTIVATOR RHAS-RELATED"/>
    <property type="match status" value="1"/>
</dbReference>
<keyword evidence="3" id="KW-0804">Transcription</keyword>
<evidence type="ECO:0000313" key="5">
    <source>
        <dbReference type="EMBL" id="MRW92256.1"/>
    </source>
</evidence>
<feature type="domain" description="HTH araC/xylS-type" evidence="4">
    <location>
        <begin position="148"/>
        <end position="249"/>
    </location>
</feature>
<dbReference type="PROSITE" id="PS01124">
    <property type="entry name" value="HTH_ARAC_FAMILY_2"/>
    <property type="match status" value="1"/>
</dbReference>
<dbReference type="InterPro" id="IPR050204">
    <property type="entry name" value="AraC_XylS_family_regulators"/>
</dbReference>
<dbReference type="RefSeq" id="WP_154379462.1">
    <property type="nucleotide sequence ID" value="NZ_WKJK01000010.1"/>
</dbReference>
<dbReference type="InterPro" id="IPR018060">
    <property type="entry name" value="HTH_AraC"/>
</dbReference>
<evidence type="ECO:0000256" key="2">
    <source>
        <dbReference type="ARBA" id="ARBA00023125"/>
    </source>
</evidence>
<organism evidence="5 6">
    <name type="scientific">Duganella guangzhouensis</name>
    <dbReference type="NCBI Taxonomy" id="2666084"/>
    <lineage>
        <taxon>Bacteria</taxon>
        <taxon>Pseudomonadati</taxon>
        <taxon>Pseudomonadota</taxon>
        <taxon>Betaproteobacteria</taxon>
        <taxon>Burkholderiales</taxon>
        <taxon>Oxalobacteraceae</taxon>
        <taxon>Telluria group</taxon>
        <taxon>Duganella</taxon>
    </lineage>
</organism>
<reference evidence="5 6" key="1">
    <citation type="submission" date="2019-11" db="EMBL/GenBank/DDBJ databases">
        <title>Novel species isolated from a subtropical stream in China.</title>
        <authorList>
            <person name="Lu H."/>
        </authorList>
    </citation>
    <scope>NUCLEOTIDE SEQUENCE [LARGE SCALE GENOMIC DNA]</scope>
    <source>
        <strain evidence="5 6">FT80W</strain>
    </source>
</reference>
<dbReference type="SUPFAM" id="SSF46689">
    <property type="entry name" value="Homeodomain-like"/>
    <property type="match status" value="1"/>
</dbReference>
<evidence type="ECO:0000313" key="6">
    <source>
        <dbReference type="Proteomes" id="UP000433309"/>
    </source>
</evidence>
<sequence length="260" mass="28170">MHQQFPAPEALRDTIACFWHTRPDSTEFEVIPDGYAEIIFYFGGQCGIFANGAVQQLPSPFLMGLLDQPVRVSAASQLDILGVRCFPWTVFDLLGLAPAKGPHAFEHPITRLHTALAVTMASGGGVAAAVTQLQQYFLQTRGGMPVDNTILKAGAAMLSAHGVLPVSAVAAAAHASVRTLERKFKRSSGHTVKDVAGLMRFEQARNQLWRDPDTNLADLAQALGYTDQSHLNREFKRYSGTTPAAFKSGVRSIISTRPLP</sequence>
<evidence type="ECO:0000259" key="4">
    <source>
        <dbReference type="PROSITE" id="PS01124"/>
    </source>
</evidence>
<dbReference type="Pfam" id="PF20240">
    <property type="entry name" value="DUF6597"/>
    <property type="match status" value="1"/>
</dbReference>
<dbReference type="PANTHER" id="PTHR46796:SF13">
    <property type="entry name" value="HTH-TYPE TRANSCRIPTIONAL ACTIVATOR RHAS"/>
    <property type="match status" value="1"/>
</dbReference>
<accession>A0A6I2L6G1</accession>
<dbReference type="InterPro" id="IPR046532">
    <property type="entry name" value="DUF6597"/>
</dbReference>
<evidence type="ECO:0000256" key="1">
    <source>
        <dbReference type="ARBA" id="ARBA00023015"/>
    </source>
</evidence>
<keyword evidence="2" id="KW-0238">DNA-binding</keyword>
<name>A0A6I2L6G1_9BURK</name>